<reference evidence="3" key="1">
    <citation type="submission" date="2017-02" db="UniProtKB">
        <authorList>
            <consortium name="WormBaseParasite"/>
        </authorList>
    </citation>
    <scope>IDENTIFICATION</scope>
</reference>
<dbReference type="AlphaFoldDB" id="A0A0N4YZ04"/>
<gene>
    <name evidence="1" type="ORF">NBR_LOCUS22477</name>
</gene>
<dbReference type="Proteomes" id="UP000271162">
    <property type="component" value="Unassembled WGS sequence"/>
</dbReference>
<dbReference type="WBParaSite" id="NBR_0002247601-mRNA-1">
    <property type="protein sequence ID" value="NBR_0002247601-mRNA-1"/>
    <property type="gene ID" value="NBR_0002247601"/>
</dbReference>
<evidence type="ECO:0000313" key="1">
    <source>
        <dbReference type="EMBL" id="VDL87340.1"/>
    </source>
</evidence>
<accession>A0A0N4YZ04</accession>
<organism evidence="3">
    <name type="scientific">Nippostrongylus brasiliensis</name>
    <name type="common">Rat hookworm</name>
    <dbReference type="NCBI Taxonomy" id="27835"/>
    <lineage>
        <taxon>Eukaryota</taxon>
        <taxon>Metazoa</taxon>
        <taxon>Ecdysozoa</taxon>
        <taxon>Nematoda</taxon>
        <taxon>Chromadorea</taxon>
        <taxon>Rhabditida</taxon>
        <taxon>Rhabditina</taxon>
        <taxon>Rhabditomorpha</taxon>
        <taxon>Strongyloidea</taxon>
        <taxon>Heligmosomidae</taxon>
        <taxon>Nippostrongylus</taxon>
    </lineage>
</organism>
<proteinExistence type="predicted"/>
<evidence type="ECO:0000313" key="2">
    <source>
        <dbReference type="Proteomes" id="UP000271162"/>
    </source>
</evidence>
<evidence type="ECO:0000313" key="3">
    <source>
        <dbReference type="WBParaSite" id="NBR_0002247601-mRNA-1"/>
    </source>
</evidence>
<sequence length="95" mass="10342">MEASTAGDEVDEADVHVHLQDPALEDKFLAAVEIVTSLPVEAVLLKQLIGHIQSSFCTIGKIVRSQGDGPISNTGFVLDLIRTSSFIVRGFYRRT</sequence>
<reference evidence="1 2" key="2">
    <citation type="submission" date="2018-11" db="EMBL/GenBank/DDBJ databases">
        <authorList>
            <consortium name="Pathogen Informatics"/>
        </authorList>
    </citation>
    <scope>NUCLEOTIDE SEQUENCE [LARGE SCALE GENOMIC DNA]</scope>
</reference>
<protein>
    <submittedName>
        <fullName evidence="3">Exocyst complex component Sec8</fullName>
    </submittedName>
</protein>
<keyword evidence="2" id="KW-1185">Reference proteome</keyword>
<name>A0A0N4YZ04_NIPBR</name>
<dbReference type="EMBL" id="UYSL01028147">
    <property type="protein sequence ID" value="VDL87340.1"/>
    <property type="molecule type" value="Genomic_DNA"/>
</dbReference>